<evidence type="ECO:0008006" key="4">
    <source>
        <dbReference type="Google" id="ProtNLM"/>
    </source>
</evidence>
<dbReference type="InterPro" id="IPR011009">
    <property type="entry name" value="Kinase-like_dom_sf"/>
</dbReference>
<accession>A0AAJ0GB25</accession>
<reference evidence="2" key="1">
    <citation type="submission" date="2023-04" db="EMBL/GenBank/DDBJ databases">
        <title>Black Yeasts Isolated from many extreme environments.</title>
        <authorList>
            <person name="Coleine C."/>
            <person name="Stajich J.E."/>
            <person name="Selbmann L."/>
        </authorList>
    </citation>
    <scope>NUCLEOTIDE SEQUENCE</scope>
    <source>
        <strain evidence="2">CCFEE 5312</strain>
    </source>
</reference>
<comment type="caution">
    <text evidence="2">The sequence shown here is derived from an EMBL/GenBank/DDBJ whole genome shotgun (WGS) entry which is preliminary data.</text>
</comment>
<organism evidence="2 3">
    <name type="scientific">Extremus antarcticus</name>
    <dbReference type="NCBI Taxonomy" id="702011"/>
    <lineage>
        <taxon>Eukaryota</taxon>
        <taxon>Fungi</taxon>
        <taxon>Dikarya</taxon>
        <taxon>Ascomycota</taxon>
        <taxon>Pezizomycotina</taxon>
        <taxon>Dothideomycetes</taxon>
        <taxon>Dothideomycetidae</taxon>
        <taxon>Mycosphaerellales</taxon>
        <taxon>Extremaceae</taxon>
        <taxon>Extremus</taxon>
    </lineage>
</organism>
<evidence type="ECO:0000256" key="1">
    <source>
        <dbReference type="SAM" id="MobiDB-lite"/>
    </source>
</evidence>
<evidence type="ECO:0000313" key="3">
    <source>
        <dbReference type="Proteomes" id="UP001271007"/>
    </source>
</evidence>
<name>A0AAJ0GB25_9PEZI</name>
<dbReference type="AlphaFoldDB" id="A0AAJ0GB25"/>
<protein>
    <recommendedName>
        <fullName evidence="4">CHK kinase-like domain-containing protein</fullName>
    </recommendedName>
</protein>
<dbReference type="Proteomes" id="UP001271007">
    <property type="component" value="Unassembled WGS sequence"/>
</dbReference>
<gene>
    <name evidence="2" type="ORF">LTR09_007364</name>
</gene>
<evidence type="ECO:0000313" key="2">
    <source>
        <dbReference type="EMBL" id="KAK3051341.1"/>
    </source>
</evidence>
<dbReference type="EMBL" id="JAWDJX010000026">
    <property type="protein sequence ID" value="KAK3051341.1"/>
    <property type="molecule type" value="Genomic_DNA"/>
</dbReference>
<proteinExistence type="predicted"/>
<feature type="region of interest" description="Disordered" evidence="1">
    <location>
        <begin position="1"/>
        <end position="27"/>
    </location>
</feature>
<sequence>MATKTVDPSPNDLLAGGRRKVSGKRDGGNESYLELTVIDKTPLRKLGNLTPLWLTLFLNRRIDPNGFSTGPVGTGQMSSTYRVAFHEVAKENTPETVVVRFASNDKETFDLGIRFQHYLREAVFYRRFGDLLSAGLNRCFGAVVDLNEFFTVVLEDAGASGGYVTGQLEGADSEHAALALKSLARLQAPILGDSKLDDDEWLNEVRALDQELFNKCLPIFLERHPPAEEHKRLLYWMSENLDAWYATRIPPFAISHGDFRLDNVIFLENDFNEQWQWTGEGATGARHFVMLLISSGTVSRSRTGESGRCRCFVSIWKNSIG</sequence>
<dbReference type="SUPFAM" id="SSF56112">
    <property type="entry name" value="Protein kinase-like (PK-like)"/>
    <property type="match status" value="1"/>
</dbReference>
<keyword evidence="3" id="KW-1185">Reference proteome</keyword>